<feature type="compositionally biased region" description="Basic and acidic residues" evidence="1">
    <location>
        <begin position="62"/>
        <end position="77"/>
    </location>
</feature>
<feature type="region of interest" description="Disordered" evidence="1">
    <location>
        <begin position="192"/>
        <end position="244"/>
    </location>
</feature>
<feature type="compositionally biased region" description="Polar residues" evidence="1">
    <location>
        <begin position="1"/>
        <end position="16"/>
    </location>
</feature>
<name>A0A1E7FQN5_9STRA</name>
<feature type="region of interest" description="Disordered" evidence="1">
    <location>
        <begin position="1"/>
        <end position="90"/>
    </location>
</feature>
<feature type="compositionally biased region" description="Polar residues" evidence="1">
    <location>
        <begin position="607"/>
        <end position="616"/>
    </location>
</feature>
<feature type="compositionally biased region" description="Low complexity" evidence="1">
    <location>
        <begin position="199"/>
        <end position="211"/>
    </location>
</feature>
<dbReference type="EMBL" id="KV784355">
    <property type="protein sequence ID" value="OEU20103.1"/>
    <property type="molecule type" value="Genomic_DNA"/>
</dbReference>
<dbReference type="AlphaFoldDB" id="A0A1E7FQN5"/>
<feature type="compositionally biased region" description="Basic and acidic residues" evidence="1">
    <location>
        <begin position="31"/>
        <end position="50"/>
    </location>
</feature>
<dbReference type="InParanoid" id="A0A1E7FQN5"/>
<evidence type="ECO:0000313" key="3">
    <source>
        <dbReference type="Proteomes" id="UP000095751"/>
    </source>
</evidence>
<gene>
    <name evidence="2" type="ORF">FRACYDRAFT_236171</name>
</gene>
<sequence length="645" mass="69806">MNDQSSSNNPISSLTPSKRPGRPSLGLSREGMLKRQSEQAKARRDTERGSPTHKKRGRKRKYSNDDEQKDARRRQQDTSRLNIAKKKKEAGVIAESTISTAISNQGAALEVASKGSDVALEGVKSINSSATVVTDPLVADGIKKAYLETVGVTLQGSFALANKSIDVASESNKVNNQLKEMAPTLTKRIVNTTSPSGLASTPTSNSPSSATVIQEPTQTFPDGSSLKSASFSAPETTTKNLGPDVEVAVCRPVSALRGEHHVAHDEVDATSGSSTSDHDAESMAAPSPSVNTLDDEGIEFDYDTEGEIEEEPHEEYKTTSNDCEVKFGASVSSQSGMDRPLNASRDQNNYDEVDAEVDVDVYRNTYVPVNSEKSEHACVRSATRIVLDSQMESTLRNGHDIGNGPDHKNTTRVQHKGEGVTLVVDVPSYARLNDGDKDAKVTVVSCWRDDGNFKLPVEPDPKLKLGENADDAKHRYEQECNDLESFKSDLKKTDIYITKVDKKITRVEKENKQLKAALEDLSRRHTSNSDNGGYDRNGDRGFTPVSHGNRHTNGGGFDSPSPGRGRHRNGERNFTPVSHGNRHTNGGGFDSPSPGRGRYRDGGRNFTPVSHGNRSTNGGGFDSPSPGRGRYRNGGRNSSGGPRIS</sequence>
<organism evidence="2 3">
    <name type="scientific">Fragilariopsis cylindrus CCMP1102</name>
    <dbReference type="NCBI Taxonomy" id="635003"/>
    <lineage>
        <taxon>Eukaryota</taxon>
        <taxon>Sar</taxon>
        <taxon>Stramenopiles</taxon>
        <taxon>Ochrophyta</taxon>
        <taxon>Bacillariophyta</taxon>
        <taxon>Bacillariophyceae</taxon>
        <taxon>Bacillariophycidae</taxon>
        <taxon>Bacillariales</taxon>
        <taxon>Bacillariaceae</taxon>
        <taxon>Fragilariopsis</taxon>
    </lineage>
</organism>
<proteinExistence type="predicted"/>
<evidence type="ECO:0000256" key="1">
    <source>
        <dbReference type="SAM" id="MobiDB-lite"/>
    </source>
</evidence>
<dbReference type="KEGG" id="fcy:FRACYDRAFT_236171"/>
<keyword evidence="3" id="KW-1185">Reference proteome</keyword>
<accession>A0A1E7FQN5</accession>
<feature type="compositionally biased region" description="Basic residues" evidence="1">
    <location>
        <begin position="51"/>
        <end position="61"/>
    </location>
</feature>
<reference evidence="2 3" key="1">
    <citation type="submission" date="2016-09" db="EMBL/GenBank/DDBJ databases">
        <title>Extensive genetic diversity and differential bi-allelic expression allows diatom success in the polar Southern Ocean.</title>
        <authorList>
            <consortium name="DOE Joint Genome Institute"/>
            <person name="Mock T."/>
            <person name="Otillar R.P."/>
            <person name="Strauss J."/>
            <person name="Dupont C."/>
            <person name="Frickenhaus S."/>
            <person name="Maumus F."/>
            <person name="Mcmullan M."/>
            <person name="Sanges R."/>
            <person name="Schmutz J."/>
            <person name="Toseland A."/>
            <person name="Valas R."/>
            <person name="Veluchamy A."/>
            <person name="Ward B.J."/>
            <person name="Allen A."/>
            <person name="Barry K."/>
            <person name="Falciatore A."/>
            <person name="Ferrante M."/>
            <person name="Fortunato A.E."/>
            <person name="Gloeckner G."/>
            <person name="Gruber A."/>
            <person name="Hipkin R."/>
            <person name="Janech M."/>
            <person name="Kroth P."/>
            <person name="Leese F."/>
            <person name="Lindquist E."/>
            <person name="Lyon B.R."/>
            <person name="Martin J."/>
            <person name="Mayer C."/>
            <person name="Parker M."/>
            <person name="Quesneville H."/>
            <person name="Raymond J."/>
            <person name="Uhlig C."/>
            <person name="Valentin K.U."/>
            <person name="Worden A.Z."/>
            <person name="Armbrust E.V."/>
            <person name="Bowler C."/>
            <person name="Green B."/>
            <person name="Moulton V."/>
            <person name="Van Oosterhout C."/>
            <person name="Grigoriev I."/>
        </authorList>
    </citation>
    <scope>NUCLEOTIDE SEQUENCE [LARGE SCALE GENOMIC DNA]</scope>
    <source>
        <strain evidence="2 3">CCMP1102</strain>
    </source>
</reference>
<feature type="compositionally biased region" description="Polar residues" evidence="1">
    <location>
        <begin position="212"/>
        <end position="240"/>
    </location>
</feature>
<feature type="compositionally biased region" description="Low complexity" evidence="1">
    <location>
        <begin position="623"/>
        <end position="645"/>
    </location>
</feature>
<evidence type="ECO:0000313" key="2">
    <source>
        <dbReference type="EMBL" id="OEU20103.1"/>
    </source>
</evidence>
<protein>
    <submittedName>
        <fullName evidence="2">Uncharacterized protein</fullName>
    </submittedName>
</protein>
<feature type="region of interest" description="Disordered" evidence="1">
    <location>
        <begin position="518"/>
        <end position="645"/>
    </location>
</feature>
<feature type="region of interest" description="Disordered" evidence="1">
    <location>
        <begin position="261"/>
        <end position="295"/>
    </location>
</feature>
<dbReference type="Proteomes" id="UP000095751">
    <property type="component" value="Unassembled WGS sequence"/>
</dbReference>